<protein>
    <submittedName>
        <fullName evidence="7">Peptidase</fullName>
    </submittedName>
</protein>
<dbReference type="PROSITE" id="PS51935">
    <property type="entry name" value="NLPC_P60"/>
    <property type="match status" value="1"/>
</dbReference>
<dbReference type="OrthoDB" id="9813368at2"/>
<organism evidence="7 8">
    <name type="scientific">Exobacillus caeni</name>
    <dbReference type="NCBI Taxonomy" id="2574798"/>
    <lineage>
        <taxon>Bacteria</taxon>
        <taxon>Bacillati</taxon>
        <taxon>Bacillota</taxon>
        <taxon>Bacilli</taxon>
        <taxon>Bacillales</taxon>
        <taxon>Guptibacillaceae</taxon>
        <taxon>Exobacillus</taxon>
    </lineage>
</organism>
<reference evidence="7 8" key="1">
    <citation type="submission" date="2019-04" db="EMBL/GenBank/DDBJ databases">
        <title>Bacillus caeni sp. nov., a bacterium isolated from mangrove sediment.</title>
        <authorList>
            <person name="Huang H."/>
            <person name="Mo K."/>
            <person name="Hu Y."/>
        </authorList>
    </citation>
    <scope>NUCLEOTIDE SEQUENCE [LARGE SCALE GENOMIC DNA]</scope>
    <source>
        <strain evidence="7 8">HB172195</strain>
    </source>
</reference>
<evidence type="ECO:0000256" key="5">
    <source>
        <dbReference type="SAM" id="SignalP"/>
    </source>
</evidence>
<dbReference type="InterPro" id="IPR036366">
    <property type="entry name" value="PGBDSf"/>
</dbReference>
<feature type="domain" description="NlpC/P60" evidence="6">
    <location>
        <begin position="194"/>
        <end position="312"/>
    </location>
</feature>
<dbReference type="PANTHER" id="PTHR47053">
    <property type="entry name" value="MUREIN DD-ENDOPEPTIDASE MEPH-RELATED"/>
    <property type="match status" value="1"/>
</dbReference>
<evidence type="ECO:0000256" key="3">
    <source>
        <dbReference type="ARBA" id="ARBA00022801"/>
    </source>
</evidence>
<keyword evidence="5" id="KW-0732">Signal</keyword>
<dbReference type="InterPro" id="IPR038765">
    <property type="entry name" value="Papain-like_cys_pep_sf"/>
</dbReference>
<gene>
    <name evidence="7" type="ORF">FCL54_11530</name>
</gene>
<evidence type="ECO:0000256" key="4">
    <source>
        <dbReference type="ARBA" id="ARBA00022807"/>
    </source>
</evidence>
<keyword evidence="3" id="KW-0378">Hydrolase</keyword>
<feature type="signal peptide" evidence="5">
    <location>
        <begin position="1"/>
        <end position="24"/>
    </location>
</feature>
<dbReference type="PANTHER" id="PTHR47053:SF1">
    <property type="entry name" value="MUREIN DD-ENDOPEPTIDASE MEPH-RELATED"/>
    <property type="match status" value="1"/>
</dbReference>
<dbReference type="SUPFAM" id="SSF54001">
    <property type="entry name" value="Cysteine proteinases"/>
    <property type="match status" value="1"/>
</dbReference>
<evidence type="ECO:0000313" key="7">
    <source>
        <dbReference type="EMBL" id="TLS37152.1"/>
    </source>
</evidence>
<comment type="similarity">
    <text evidence="1">Belongs to the peptidase C40 family.</text>
</comment>
<evidence type="ECO:0000256" key="1">
    <source>
        <dbReference type="ARBA" id="ARBA00007074"/>
    </source>
</evidence>
<dbReference type="InterPro" id="IPR002477">
    <property type="entry name" value="Peptidoglycan-bd-like"/>
</dbReference>
<dbReference type="Gene3D" id="1.10.101.10">
    <property type="entry name" value="PGBD-like superfamily/PGBD"/>
    <property type="match status" value="2"/>
</dbReference>
<dbReference type="Proteomes" id="UP000308230">
    <property type="component" value="Unassembled WGS sequence"/>
</dbReference>
<dbReference type="InterPro" id="IPR051202">
    <property type="entry name" value="Peptidase_C40"/>
</dbReference>
<dbReference type="InterPro" id="IPR000064">
    <property type="entry name" value="NLP_P60_dom"/>
</dbReference>
<keyword evidence="4" id="KW-0788">Thiol protease</keyword>
<dbReference type="SUPFAM" id="SSF47090">
    <property type="entry name" value="PGBD-like"/>
    <property type="match status" value="2"/>
</dbReference>
<dbReference type="Pfam" id="PF00877">
    <property type="entry name" value="NLPC_P60"/>
    <property type="match status" value="1"/>
</dbReference>
<evidence type="ECO:0000313" key="8">
    <source>
        <dbReference type="Proteomes" id="UP000308230"/>
    </source>
</evidence>
<evidence type="ECO:0000256" key="2">
    <source>
        <dbReference type="ARBA" id="ARBA00022670"/>
    </source>
</evidence>
<keyword evidence="2" id="KW-0645">Protease</keyword>
<dbReference type="Gene3D" id="3.90.1720.10">
    <property type="entry name" value="endopeptidase domain like (from Nostoc punctiforme)"/>
    <property type="match status" value="1"/>
</dbReference>
<keyword evidence="8" id="KW-1185">Reference proteome</keyword>
<dbReference type="Pfam" id="PF01471">
    <property type="entry name" value="PG_binding_1"/>
    <property type="match status" value="2"/>
</dbReference>
<comment type="caution">
    <text evidence="7">The sequence shown here is derived from an EMBL/GenBank/DDBJ whole genome shotgun (WGS) entry which is preliminary data.</text>
</comment>
<name>A0A5R9F0K1_9BACL</name>
<accession>A0A5R9F0K1</accession>
<proteinExistence type="inferred from homology"/>
<dbReference type="EMBL" id="SWLG01000007">
    <property type="protein sequence ID" value="TLS37152.1"/>
    <property type="molecule type" value="Genomic_DNA"/>
</dbReference>
<dbReference type="InterPro" id="IPR036365">
    <property type="entry name" value="PGBD-like_sf"/>
</dbReference>
<dbReference type="GO" id="GO:0006508">
    <property type="term" value="P:proteolysis"/>
    <property type="evidence" value="ECO:0007669"/>
    <property type="project" value="UniProtKB-KW"/>
</dbReference>
<dbReference type="GO" id="GO:0008234">
    <property type="term" value="F:cysteine-type peptidase activity"/>
    <property type="evidence" value="ECO:0007669"/>
    <property type="project" value="UniProtKB-KW"/>
</dbReference>
<dbReference type="AlphaFoldDB" id="A0A5R9F0K1"/>
<sequence length="312" mass="32317">MFKKIVVTTTLAGALFMAPTAGEAALGDQTLTNGMNHSDVTELQNVLSEKGYFDYHTATGYFGDITEAGVKEFQSAAGLTVDGIVGPQTVAALGGSSVQTATSSNVSNSGTLRQGSRGQAVSSLQSALSEKGYYNYSVDGVYGPVTASAVRSFQSDAGIAVDGIAGQQTFAALNGSTTASVTQSAPTTSVKAASTSMSSVIETAKRYMGVPYVWGGTSPSGFDCSGFLQYAFKQNGISLPRTVASMWDATSRVSSPSVGDLVFFETYKAGPSHAGIYLGDGKFIHASSSHGVTISDLSNPYWAPRYLGAKRV</sequence>
<dbReference type="RefSeq" id="WP_138126553.1">
    <property type="nucleotide sequence ID" value="NZ_SWLG01000007.1"/>
</dbReference>
<feature type="chain" id="PRO_5024338363" evidence="5">
    <location>
        <begin position="25"/>
        <end position="312"/>
    </location>
</feature>
<evidence type="ECO:0000259" key="6">
    <source>
        <dbReference type="PROSITE" id="PS51935"/>
    </source>
</evidence>